<keyword evidence="3" id="KW-1185">Reference proteome</keyword>
<feature type="domain" description="Heterokaryon incompatibility" evidence="1">
    <location>
        <begin position="1"/>
        <end position="137"/>
    </location>
</feature>
<evidence type="ECO:0000259" key="1">
    <source>
        <dbReference type="Pfam" id="PF06985"/>
    </source>
</evidence>
<organism evidence="2 3">
    <name type="scientific">Hyaloscypha bicolor E</name>
    <dbReference type="NCBI Taxonomy" id="1095630"/>
    <lineage>
        <taxon>Eukaryota</taxon>
        <taxon>Fungi</taxon>
        <taxon>Dikarya</taxon>
        <taxon>Ascomycota</taxon>
        <taxon>Pezizomycotina</taxon>
        <taxon>Leotiomycetes</taxon>
        <taxon>Helotiales</taxon>
        <taxon>Hyaloscyphaceae</taxon>
        <taxon>Hyaloscypha</taxon>
        <taxon>Hyaloscypha bicolor</taxon>
    </lineage>
</organism>
<dbReference type="GeneID" id="36581250"/>
<name>A0A2J6TD32_9HELO</name>
<protein>
    <submittedName>
        <fullName evidence="2">Heterokaryon incompatibility</fullName>
    </submittedName>
</protein>
<feature type="non-terminal residue" evidence="2">
    <location>
        <position position="141"/>
    </location>
</feature>
<accession>A0A2J6TD32</accession>
<dbReference type="AlphaFoldDB" id="A0A2J6TD32"/>
<dbReference type="EMBL" id="KZ613787">
    <property type="protein sequence ID" value="PMD60919.1"/>
    <property type="molecule type" value="Genomic_DNA"/>
</dbReference>
<sequence length="141" mass="16073">FYALSYVWGDPAAVCDLEINGTAAKIGENLHAALHSIRKNTKFRVIWADALCINQSDNEEKWWQVQQMAAIYSRARATISWLGPPSEDSKLALETLVELGRKTSHFVLQLARDSSRWNAIANICARLYWSRIWIFQEMACA</sequence>
<dbReference type="RefSeq" id="XP_024737823.1">
    <property type="nucleotide sequence ID" value="XM_024873170.1"/>
</dbReference>
<evidence type="ECO:0000313" key="2">
    <source>
        <dbReference type="EMBL" id="PMD60919.1"/>
    </source>
</evidence>
<dbReference type="OrthoDB" id="2157530at2759"/>
<dbReference type="STRING" id="1095630.A0A2J6TD32"/>
<dbReference type="Proteomes" id="UP000235371">
    <property type="component" value="Unassembled WGS sequence"/>
</dbReference>
<dbReference type="PANTHER" id="PTHR24148:SF79">
    <property type="entry name" value="HETEROKARYON INCOMPATIBILITY DOMAIN-CONTAINING PROTEIN"/>
    <property type="match status" value="1"/>
</dbReference>
<feature type="non-terminal residue" evidence="2">
    <location>
        <position position="1"/>
    </location>
</feature>
<dbReference type="InterPro" id="IPR052895">
    <property type="entry name" value="HetReg/Transcr_Mod"/>
</dbReference>
<gene>
    <name evidence="2" type="ORF">K444DRAFT_488595</name>
</gene>
<dbReference type="InParanoid" id="A0A2J6TD32"/>
<dbReference type="InterPro" id="IPR010730">
    <property type="entry name" value="HET"/>
</dbReference>
<dbReference type="PANTHER" id="PTHR24148">
    <property type="entry name" value="ANKYRIN REPEAT DOMAIN-CONTAINING PROTEIN 39 HOMOLOG-RELATED"/>
    <property type="match status" value="1"/>
</dbReference>
<reference evidence="2 3" key="1">
    <citation type="submission" date="2016-04" db="EMBL/GenBank/DDBJ databases">
        <title>A degradative enzymes factory behind the ericoid mycorrhizal symbiosis.</title>
        <authorList>
            <consortium name="DOE Joint Genome Institute"/>
            <person name="Martino E."/>
            <person name="Morin E."/>
            <person name="Grelet G."/>
            <person name="Kuo A."/>
            <person name="Kohler A."/>
            <person name="Daghino S."/>
            <person name="Barry K."/>
            <person name="Choi C."/>
            <person name="Cichocki N."/>
            <person name="Clum A."/>
            <person name="Copeland A."/>
            <person name="Hainaut M."/>
            <person name="Haridas S."/>
            <person name="Labutti K."/>
            <person name="Lindquist E."/>
            <person name="Lipzen A."/>
            <person name="Khouja H.-R."/>
            <person name="Murat C."/>
            <person name="Ohm R."/>
            <person name="Olson A."/>
            <person name="Spatafora J."/>
            <person name="Veneault-Fourrey C."/>
            <person name="Henrissat B."/>
            <person name="Grigoriev I."/>
            <person name="Martin F."/>
            <person name="Perotto S."/>
        </authorList>
    </citation>
    <scope>NUCLEOTIDE SEQUENCE [LARGE SCALE GENOMIC DNA]</scope>
    <source>
        <strain evidence="2 3">E</strain>
    </source>
</reference>
<evidence type="ECO:0000313" key="3">
    <source>
        <dbReference type="Proteomes" id="UP000235371"/>
    </source>
</evidence>
<proteinExistence type="predicted"/>
<dbReference type="Pfam" id="PF06985">
    <property type="entry name" value="HET"/>
    <property type="match status" value="1"/>
</dbReference>